<proteinExistence type="predicted"/>
<organism evidence="2 3">
    <name type="scientific">Chiayiivirga flava</name>
    <dbReference type="NCBI Taxonomy" id="659595"/>
    <lineage>
        <taxon>Bacteria</taxon>
        <taxon>Pseudomonadati</taxon>
        <taxon>Pseudomonadota</taxon>
        <taxon>Gammaproteobacteria</taxon>
        <taxon>Lysobacterales</taxon>
        <taxon>Lysobacteraceae</taxon>
        <taxon>Chiayiivirga</taxon>
    </lineage>
</organism>
<evidence type="ECO:0000313" key="3">
    <source>
        <dbReference type="Proteomes" id="UP000521199"/>
    </source>
</evidence>
<dbReference type="GO" id="GO:0050526">
    <property type="term" value="F:poly(3-hydroxybutyrate) depolymerase activity"/>
    <property type="evidence" value="ECO:0007669"/>
    <property type="project" value="UniProtKB-EC"/>
</dbReference>
<dbReference type="InterPro" id="IPR010915">
    <property type="entry name" value="PHB_depoly_PhaZ"/>
</dbReference>
<dbReference type="InterPro" id="IPR051321">
    <property type="entry name" value="PHA/PHB_synthase"/>
</dbReference>
<dbReference type="InterPro" id="IPR029058">
    <property type="entry name" value="AB_hydrolase_fold"/>
</dbReference>
<gene>
    <name evidence="2" type="ORF">HNQ52_002628</name>
</gene>
<dbReference type="EC" id="3.1.1.75" evidence="2"/>
<dbReference type="Gene3D" id="3.40.50.1820">
    <property type="entry name" value="alpha/beta hydrolase"/>
    <property type="match status" value="1"/>
</dbReference>
<dbReference type="EMBL" id="JACHHP010000004">
    <property type="protein sequence ID" value="MBB5209078.1"/>
    <property type="molecule type" value="Genomic_DNA"/>
</dbReference>
<dbReference type="PANTHER" id="PTHR36837">
    <property type="entry name" value="POLY(3-HYDROXYALKANOATE) POLYMERASE SUBUNIT PHAC"/>
    <property type="match status" value="1"/>
</dbReference>
<dbReference type="Proteomes" id="UP000521199">
    <property type="component" value="Unassembled WGS sequence"/>
</dbReference>
<sequence length="429" mass="48153">MLYALHELQRTMLSPLTYWSEAGAKMFSQPGSWFAHLPGAARLAADCELVYRIGKDYEKPEFGITQVTAHGNECAVLQQVALAKPFCNLLRFKRFSDAAGGIEEMKADPVVLVVAPLSGHHSTLLRDTVKTLLADHKVYITDWVDARMVPAGAGKFGLDDYVDYIREFIHHIGADALHVISVCQPTVPVLAAVSLMASGGETTPLSLTMMGGPIDPRENPTQVNSLATTKPLYWFENNVIQTVPPNYPGHGRRVYPGFLQHAGFIAMNPNRHFQSHWDFYQDLLRGDLEDAQSHRKFYDEYNAVLDMAADYYLETIDVVFQRHLLPKGEWHVHEQRVAPEDISRSALFTIEGELDDISGLGQTRAAHTLCTGIDDARKRHLTVKGAGHYGIFSGRRWREVVYPQVRDFIRAHNAAPKRSAVVRTLRPKR</sequence>
<dbReference type="PIRSF" id="PIRSF020818">
    <property type="entry name" value="PHB_depoly_PhaZ"/>
    <property type="match status" value="1"/>
</dbReference>
<keyword evidence="3" id="KW-1185">Reference proteome</keyword>
<keyword evidence="2" id="KW-0378">Hydrolase</keyword>
<dbReference type="AlphaFoldDB" id="A0A7W8G1P2"/>
<dbReference type="InterPro" id="IPR009656">
    <property type="entry name" value="PHB_depo_C"/>
</dbReference>
<dbReference type="PANTHER" id="PTHR36837:SF4">
    <property type="entry name" value="BLR0908 PROTEIN"/>
    <property type="match status" value="1"/>
</dbReference>
<feature type="domain" description="PHB de-polymerase C-terminal" evidence="1">
    <location>
        <begin position="211"/>
        <end position="412"/>
    </location>
</feature>
<dbReference type="SUPFAM" id="SSF53474">
    <property type="entry name" value="alpha/beta-Hydrolases"/>
    <property type="match status" value="1"/>
</dbReference>
<dbReference type="Pfam" id="PF06850">
    <property type="entry name" value="PHB_depo_C"/>
    <property type="match status" value="1"/>
</dbReference>
<evidence type="ECO:0000259" key="1">
    <source>
        <dbReference type="Pfam" id="PF06850"/>
    </source>
</evidence>
<dbReference type="NCBIfam" id="TIGR01849">
    <property type="entry name" value="PHB_depoly_PhaZ"/>
    <property type="match status" value="1"/>
</dbReference>
<evidence type="ECO:0000313" key="2">
    <source>
        <dbReference type="EMBL" id="MBB5209078.1"/>
    </source>
</evidence>
<reference evidence="2 3" key="1">
    <citation type="submission" date="2020-08" db="EMBL/GenBank/DDBJ databases">
        <title>Genomic Encyclopedia of Type Strains, Phase IV (KMG-IV): sequencing the most valuable type-strain genomes for metagenomic binning, comparative biology and taxonomic classification.</title>
        <authorList>
            <person name="Goeker M."/>
        </authorList>
    </citation>
    <scope>NUCLEOTIDE SEQUENCE [LARGE SCALE GENOMIC DNA]</scope>
    <source>
        <strain evidence="2 3">DSM 24163</strain>
    </source>
</reference>
<dbReference type="RefSeq" id="WP_183961603.1">
    <property type="nucleotide sequence ID" value="NZ_JACHHP010000004.1"/>
</dbReference>
<protein>
    <submittedName>
        <fullName evidence="2">Poly(3-hydroxybutyrate) depolymerase</fullName>
        <ecNumber evidence="2">3.1.1.75</ecNumber>
    </submittedName>
</protein>
<comment type="caution">
    <text evidence="2">The sequence shown here is derived from an EMBL/GenBank/DDBJ whole genome shotgun (WGS) entry which is preliminary data.</text>
</comment>
<accession>A0A7W8G1P2</accession>
<name>A0A7W8G1P2_9GAMM</name>